<dbReference type="AlphaFoldDB" id="A0A8T4GSM5"/>
<dbReference type="RefSeq" id="WP_209489815.1">
    <property type="nucleotide sequence ID" value="NZ_JAGGLC010000001.1"/>
</dbReference>
<keyword evidence="2" id="KW-1185">Reference proteome</keyword>
<dbReference type="EMBL" id="JAGGLC010000001">
    <property type="protein sequence ID" value="MBP1985856.1"/>
    <property type="molecule type" value="Genomic_DNA"/>
</dbReference>
<gene>
    <name evidence="1" type="ORF">J2753_000329</name>
</gene>
<evidence type="ECO:0000313" key="2">
    <source>
        <dbReference type="Proteomes" id="UP000823736"/>
    </source>
</evidence>
<protein>
    <submittedName>
        <fullName evidence="1">Uncharacterized protein</fullName>
    </submittedName>
</protein>
<comment type="caution">
    <text evidence="1">The sequence shown here is derived from an EMBL/GenBank/DDBJ whole genome shotgun (WGS) entry which is preliminary data.</text>
</comment>
<sequence>MNPPEIELTRPETHSRIVNIVTASLESEEIDYETEHWLDDESRVDIFYDGIVVEVKSSTGVIDDAKLRRYEAHEDVREVVLCMPEPHAERVETGDRRVLTVPRDKFTVLF</sequence>
<organism evidence="1 2">
    <name type="scientific">Halolamina salifodinae</name>
    <dbReference type="NCBI Taxonomy" id="1202767"/>
    <lineage>
        <taxon>Archaea</taxon>
        <taxon>Methanobacteriati</taxon>
        <taxon>Methanobacteriota</taxon>
        <taxon>Stenosarchaea group</taxon>
        <taxon>Halobacteria</taxon>
        <taxon>Halobacteriales</taxon>
        <taxon>Haloferacaceae</taxon>
    </lineage>
</organism>
<evidence type="ECO:0000313" key="1">
    <source>
        <dbReference type="EMBL" id="MBP1985856.1"/>
    </source>
</evidence>
<dbReference type="Proteomes" id="UP000823736">
    <property type="component" value="Unassembled WGS sequence"/>
</dbReference>
<reference evidence="1" key="1">
    <citation type="submission" date="2021-03" db="EMBL/GenBank/DDBJ databases">
        <title>Genomic Encyclopedia of Type Strains, Phase IV (KMG-IV): sequencing the most valuable type-strain genomes for metagenomic binning, comparative biology and taxonomic classification.</title>
        <authorList>
            <person name="Goeker M."/>
        </authorList>
    </citation>
    <scope>NUCLEOTIDE SEQUENCE</scope>
    <source>
        <strain evidence="1">DSM 26232</strain>
    </source>
</reference>
<accession>A0A8T4GSM5</accession>
<proteinExistence type="predicted"/>
<name>A0A8T4GSM5_9EURY</name>